<organism evidence="2 3">
    <name type="scientific">Pseudomonas fluorescens</name>
    <dbReference type="NCBI Taxonomy" id="294"/>
    <lineage>
        <taxon>Bacteria</taxon>
        <taxon>Pseudomonadati</taxon>
        <taxon>Pseudomonadota</taxon>
        <taxon>Gammaproteobacteria</taxon>
        <taxon>Pseudomonadales</taxon>
        <taxon>Pseudomonadaceae</taxon>
        <taxon>Pseudomonas</taxon>
    </lineage>
</organism>
<feature type="region of interest" description="Disordered" evidence="1">
    <location>
        <begin position="1"/>
        <end position="29"/>
    </location>
</feature>
<name>A0A854X1Q2_PSEFL</name>
<dbReference type="Proteomes" id="UP000218643">
    <property type="component" value="Unassembled WGS sequence"/>
</dbReference>
<protein>
    <submittedName>
        <fullName evidence="2">Uncharacterized protein</fullName>
    </submittedName>
</protein>
<evidence type="ECO:0000256" key="1">
    <source>
        <dbReference type="SAM" id="MobiDB-lite"/>
    </source>
</evidence>
<reference evidence="2 3" key="1">
    <citation type="submission" date="2017-09" db="EMBL/GenBank/DDBJ databases">
        <authorList>
            <person name="Haney C."/>
            <person name="Melnyk R."/>
        </authorList>
    </citation>
    <scope>NUCLEOTIDE SEQUENCE [LARGE SCALE GENOMIC DNA]</scope>
    <source>
        <strain evidence="2 3">CH229</strain>
    </source>
</reference>
<comment type="caution">
    <text evidence="2">The sequence shown here is derived from an EMBL/GenBank/DDBJ whole genome shotgun (WGS) entry which is preliminary data.</text>
</comment>
<dbReference type="AlphaFoldDB" id="A0A854X1Q2"/>
<proteinExistence type="predicted"/>
<accession>A0A854X1Q2</accession>
<dbReference type="EMBL" id="NXHE01000029">
    <property type="protein sequence ID" value="PCM47733.1"/>
    <property type="molecule type" value="Genomic_DNA"/>
</dbReference>
<sequence length="61" mass="6508">MTTALNDVDVHAQTDGHPSSGEPVQVSELSSKRAAKKLAMSLMPFLSQTAANTYEMDLSQA</sequence>
<reference evidence="2 3" key="2">
    <citation type="submission" date="2017-10" db="EMBL/GenBank/DDBJ databases">
        <title>Rhizosphere-associated Pseudomonas modulate jasmonic acid/salicylic acid antagonism to induce systemic resistance to herbivores at the cost of susceptibility to pathogens.</title>
        <authorList>
            <person name="Haney C.H."/>
            <person name="Wiesmann C.L."/>
            <person name="Shapiro L.R."/>
            <person name="O'Sullivan L.R."/>
            <person name="Khorasani S."/>
            <person name="Melnyk R.A."/>
            <person name="Xiao L."/>
            <person name="Bush J."/>
            <person name="Carrillo J."/>
            <person name="Pierce N.E."/>
            <person name="Ausubel F.M."/>
        </authorList>
    </citation>
    <scope>NUCLEOTIDE SEQUENCE [LARGE SCALE GENOMIC DNA]</scope>
    <source>
        <strain evidence="2 3">CH229</strain>
    </source>
</reference>
<evidence type="ECO:0000313" key="3">
    <source>
        <dbReference type="Proteomes" id="UP000218643"/>
    </source>
</evidence>
<evidence type="ECO:0000313" key="2">
    <source>
        <dbReference type="EMBL" id="PCM47733.1"/>
    </source>
</evidence>
<gene>
    <name evidence="2" type="ORF">CP335_20540</name>
</gene>